<proteinExistence type="inferred from homology"/>
<reference evidence="12 13" key="1">
    <citation type="journal article" date="2000" name="Proc. Natl. Acad. Sci. U.S.A.">
        <title>Genome sequence of Halobacterium species NRC-1.</title>
        <authorList>
            <person name="Ng W.V."/>
            <person name="Kennedy S.P."/>
            <person name="Mahairas G.G."/>
            <person name="Berquist B."/>
            <person name="Pan M."/>
            <person name="Shukla H.D."/>
            <person name="Lasky S.R."/>
            <person name="Baliga N.S."/>
            <person name="Thorsson V."/>
            <person name="Sbrogna J."/>
            <person name="Swartzell S."/>
            <person name="Weir D."/>
            <person name="Hall J."/>
            <person name="Dahl T.A."/>
            <person name="Welti R."/>
            <person name="Goo Y.A."/>
            <person name="Leithauser B."/>
            <person name="Keller K."/>
            <person name="Cruz R."/>
            <person name="Danson M.J."/>
            <person name="Hough D.W."/>
            <person name="Maddocks D.G."/>
            <person name="Jablonski P.E."/>
            <person name="Krebs M.P."/>
            <person name="Angevine C.M."/>
            <person name="Dale H."/>
            <person name="Isenbarger T.A."/>
            <person name="Peck R.F."/>
            <person name="Pohlschroder M."/>
            <person name="Spudich J.L."/>
            <person name="Jung K.W."/>
            <person name="Alam M."/>
            <person name="Freitas T."/>
            <person name="Hou S."/>
            <person name="Daniels C.J."/>
            <person name="Dennis P.P."/>
            <person name="Omer A.D."/>
            <person name="Ebhardt H."/>
            <person name="Lowe T.M."/>
            <person name="Liang P."/>
            <person name="Riley M."/>
            <person name="Hood L."/>
            <person name="DasSarma S."/>
        </authorList>
    </citation>
    <scope>NUCLEOTIDE SEQUENCE [LARGE SCALE GENOMIC DNA]</scope>
    <source>
        <strain evidence="13">ATCC 700922 / JCM 11081 / NRC-1</strain>
    </source>
</reference>
<evidence type="ECO:0000256" key="1">
    <source>
        <dbReference type="ARBA" id="ARBA00013017"/>
    </source>
</evidence>
<dbReference type="GO" id="GO:0005737">
    <property type="term" value="C:cytoplasm"/>
    <property type="evidence" value="ECO:0000318"/>
    <property type="project" value="GO_Central"/>
</dbReference>
<dbReference type="SUPFAM" id="SSF52833">
    <property type="entry name" value="Thioredoxin-like"/>
    <property type="match status" value="1"/>
</dbReference>
<dbReference type="InterPro" id="IPR050924">
    <property type="entry name" value="Peroxiredoxin_BCP/PrxQ"/>
</dbReference>
<dbReference type="PROSITE" id="PS51352">
    <property type="entry name" value="THIOREDOXIN_2"/>
    <property type="match status" value="1"/>
</dbReference>
<evidence type="ECO:0000256" key="6">
    <source>
        <dbReference type="ARBA" id="ARBA00023284"/>
    </source>
</evidence>
<dbReference type="GO" id="GO:0045454">
    <property type="term" value="P:cell redox homeostasis"/>
    <property type="evidence" value="ECO:0000318"/>
    <property type="project" value="GO_Central"/>
</dbReference>
<evidence type="ECO:0000313" key="13">
    <source>
        <dbReference type="Proteomes" id="UP000000554"/>
    </source>
</evidence>
<keyword evidence="6" id="KW-0676">Redox-active center</keyword>
<evidence type="ECO:0000256" key="7">
    <source>
        <dbReference type="ARBA" id="ARBA00032824"/>
    </source>
</evidence>
<keyword evidence="4" id="KW-0560">Oxidoreductase</keyword>
<dbReference type="FunFam" id="3.40.30.10:FF:000771">
    <property type="entry name" value="Peroxiredoxin domain protein"/>
    <property type="match status" value="1"/>
</dbReference>
<evidence type="ECO:0000256" key="4">
    <source>
        <dbReference type="ARBA" id="ARBA00023002"/>
    </source>
</evidence>
<dbReference type="PANTHER" id="PTHR42801:SF22">
    <property type="entry name" value="PEROXIREDOXIN SLL0755-RELATED"/>
    <property type="match status" value="1"/>
</dbReference>
<dbReference type="GO" id="GO:0034599">
    <property type="term" value="P:cellular response to oxidative stress"/>
    <property type="evidence" value="ECO:0000318"/>
    <property type="project" value="GO_Central"/>
</dbReference>
<dbReference type="EMBL" id="AE004437">
    <property type="protein sequence ID" value="AAG20042.1"/>
    <property type="molecule type" value="Genomic_DNA"/>
</dbReference>
<protein>
    <recommendedName>
        <fullName evidence="1">thioredoxin-dependent peroxiredoxin</fullName>
        <ecNumber evidence="1">1.11.1.24</ecNumber>
    </recommendedName>
    <alternativeName>
        <fullName evidence="7">Thioredoxin peroxidase</fullName>
    </alternativeName>
</protein>
<evidence type="ECO:0000256" key="10">
    <source>
        <dbReference type="SAM" id="MobiDB-lite"/>
    </source>
</evidence>
<name>Q9HP28_HALSA</name>
<dbReference type="Gene3D" id="3.40.30.10">
    <property type="entry name" value="Glutaredoxin"/>
    <property type="match status" value="1"/>
</dbReference>
<feature type="region of interest" description="Disordered" evidence="10">
    <location>
        <begin position="193"/>
        <end position="212"/>
    </location>
</feature>
<evidence type="ECO:0000256" key="2">
    <source>
        <dbReference type="ARBA" id="ARBA00022559"/>
    </source>
</evidence>
<feature type="region of interest" description="Disordered" evidence="10">
    <location>
        <begin position="1"/>
        <end position="30"/>
    </location>
</feature>
<dbReference type="PANTHER" id="PTHR42801">
    <property type="entry name" value="THIOREDOXIN-DEPENDENT PEROXIDE REDUCTASE"/>
    <property type="match status" value="1"/>
</dbReference>
<dbReference type="EC" id="1.11.1.24" evidence="1"/>
<evidence type="ECO:0000256" key="9">
    <source>
        <dbReference type="ARBA" id="ARBA00049091"/>
    </source>
</evidence>
<dbReference type="PaxDb" id="64091-VNG_1834G"/>
<dbReference type="InParanoid" id="Q9HP28"/>
<evidence type="ECO:0000256" key="3">
    <source>
        <dbReference type="ARBA" id="ARBA00022862"/>
    </source>
</evidence>
<keyword evidence="3" id="KW-0049">Antioxidant</keyword>
<dbReference type="PATRIC" id="fig|64091.14.peg.1398"/>
<dbReference type="InterPro" id="IPR036249">
    <property type="entry name" value="Thioredoxin-like_sf"/>
</dbReference>
<accession>Q9HP28</accession>
<dbReference type="GO" id="GO:0004497">
    <property type="term" value="F:monooxygenase activity"/>
    <property type="evidence" value="ECO:0007669"/>
    <property type="project" value="UniProtKB-KW"/>
</dbReference>
<keyword evidence="13" id="KW-1185">Reference proteome</keyword>
<dbReference type="GO" id="GO:0008379">
    <property type="term" value="F:thioredoxin peroxidase activity"/>
    <property type="evidence" value="ECO:0000318"/>
    <property type="project" value="GO_Central"/>
</dbReference>
<evidence type="ECO:0000256" key="8">
    <source>
        <dbReference type="ARBA" id="ARBA00038489"/>
    </source>
</evidence>
<feature type="compositionally biased region" description="Basic and acidic residues" evidence="10">
    <location>
        <begin position="202"/>
        <end position="212"/>
    </location>
</feature>
<dbReference type="HOGENOM" id="CLU_042529_14_2_2"/>
<dbReference type="PIR" id="F84334">
    <property type="entry name" value="F84334"/>
</dbReference>
<evidence type="ECO:0000313" key="12">
    <source>
        <dbReference type="EMBL" id="AAG20042.1"/>
    </source>
</evidence>
<sequence>MQRGWGSERLAPRLSPGRAGSVISNDTDTPSMRCEGARAPAFELPGVSDGTQTRLGLTDALADNRAVVLFFYPFDFSPVCATELCAIQNARWFDCTPGLAVWGISPDSTYAHEAFADEYALTFPLLSDHAGAIADAFGVLQASAEDHDRVPERAVFLIDADRVIRYAWASSDLSESPDLGAVKAAIDDLQPDTAGVAPRTISDAHDDGTTDG</sequence>
<dbReference type="InterPro" id="IPR000866">
    <property type="entry name" value="AhpC/TSA"/>
</dbReference>
<gene>
    <name evidence="12" type="primary">hyrA</name>
    <name evidence="12" type="ordered locus">VNG_1834G</name>
</gene>
<organism evidence="12 13">
    <name type="scientific">Halobacterium salinarum (strain ATCC 700922 / JCM 11081 / NRC-1)</name>
    <name type="common">Halobacterium halobium</name>
    <dbReference type="NCBI Taxonomy" id="64091"/>
    <lineage>
        <taxon>Archaea</taxon>
        <taxon>Methanobacteriati</taxon>
        <taxon>Methanobacteriota</taxon>
        <taxon>Stenosarchaea group</taxon>
        <taxon>Halobacteria</taxon>
        <taxon>Halobacteriales</taxon>
        <taxon>Halobacteriaceae</taxon>
        <taxon>Halobacterium</taxon>
        <taxon>Halobacterium salinarum NRC-34001</taxon>
    </lineage>
</organism>
<dbReference type="Pfam" id="PF00578">
    <property type="entry name" value="AhpC-TSA"/>
    <property type="match status" value="1"/>
</dbReference>
<dbReference type="Proteomes" id="UP000000554">
    <property type="component" value="Chromosome"/>
</dbReference>
<keyword evidence="5" id="KW-1015">Disulfide bond</keyword>
<evidence type="ECO:0000256" key="5">
    <source>
        <dbReference type="ARBA" id="ARBA00023157"/>
    </source>
</evidence>
<feature type="domain" description="Thioredoxin" evidence="11">
    <location>
        <begin position="33"/>
        <end position="191"/>
    </location>
</feature>
<dbReference type="InterPro" id="IPR013766">
    <property type="entry name" value="Thioredoxin_domain"/>
</dbReference>
<keyword evidence="12" id="KW-0503">Monooxygenase</keyword>
<comment type="catalytic activity">
    <reaction evidence="9">
        <text>a hydroperoxide + [thioredoxin]-dithiol = an alcohol + [thioredoxin]-disulfide + H2O</text>
        <dbReference type="Rhea" id="RHEA:62620"/>
        <dbReference type="Rhea" id="RHEA-COMP:10698"/>
        <dbReference type="Rhea" id="RHEA-COMP:10700"/>
        <dbReference type="ChEBI" id="CHEBI:15377"/>
        <dbReference type="ChEBI" id="CHEBI:29950"/>
        <dbReference type="ChEBI" id="CHEBI:30879"/>
        <dbReference type="ChEBI" id="CHEBI:35924"/>
        <dbReference type="ChEBI" id="CHEBI:50058"/>
        <dbReference type="EC" id="1.11.1.24"/>
    </reaction>
</comment>
<dbReference type="AlphaFoldDB" id="Q9HP28"/>
<dbReference type="KEGG" id="hal:VNG_1834G"/>
<comment type="similarity">
    <text evidence="8">Belongs to the peroxiredoxin family. BCP/PrxQ subfamily.</text>
</comment>
<keyword evidence="2" id="KW-0575">Peroxidase</keyword>
<evidence type="ECO:0000259" key="11">
    <source>
        <dbReference type="PROSITE" id="PS51352"/>
    </source>
</evidence>
<dbReference type="STRING" id="64091.VNG_1834G"/>